<keyword evidence="2" id="KW-1185">Reference proteome</keyword>
<evidence type="ECO:0008006" key="3">
    <source>
        <dbReference type="Google" id="ProtNLM"/>
    </source>
</evidence>
<proteinExistence type="predicted"/>
<name>A0A833RR64_9HYME</name>
<dbReference type="EMBL" id="WNWW01000891">
    <property type="protein sequence ID" value="KAF3421071.1"/>
    <property type="molecule type" value="Genomic_DNA"/>
</dbReference>
<dbReference type="InterPro" id="IPR001087">
    <property type="entry name" value="GDSL"/>
</dbReference>
<dbReference type="GO" id="GO:0004620">
    <property type="term" value="F:phospholipase activity"/>
    <property type="evidence" value="ECO:0007669"/>
    <property type="project" value="InterPro"/>
</dbReference>
<dbReference type="SUPFAM" id="SSF52266">
    <property type="entry name" value="SGNH hydrolase"/>
    <property type="match status" value="1"/>
</dbReference>
<reference evidence="1" key="1">
    <citation type="submission" date="2019-11" db="EMBL/GenBank/DDBJ databases">
        <title>The nuclear and mitochondrial genomes of Frieseomelitta varia - a highly eusocial stingless bee (Meliponini) with a permanently sterile worker caste.</title>
        <authorList>
            <person name="Freitas F.C.P."/>
            <person name="Lourenco A.P."/>
            <person name="Nunes F.M.F."/>
            <person name="Paschoal A.R."/>
            <person name="Abreu F.C.P."/>
            <person name="Barbin F.O."/>
            <person name="Bataglia L."/>
            <person name="Cardoso-Junior C.A.M."/>
            <person name="Cervoni M.S."/>
            <person name="Silva S.R."/>
            <person name="Dalarmi F."/>
            <person name="Del Lama M.A."/>
            <person name="Depintor T.S."/>
            <person name="Ferreira K.M."/>
            <person name="Goria P.S."/>
            <person name="Jaskot M.C."/>
            <person name="Lago D.C."/>
            <person name="Luna-Lucena D."/>
            <person name="Moda L.M."/>
            <person name="Nascimento L."/>
            <person name="Pedrino M."/>
            <person name="Rabico F.O."/>
            <person name="Sanches F.C."/>
            <person name="Santos D.E."/>
            <person name="Santos C.G."/>
            <person name="Vieira J."/>
            <person name="Lopes T.F."/>
            <person name="Barchuk A.R."/>
            <person name="Hartfelder K."/>
            <person name="Simoes Z.L.P."/>
            <person name="Bitondi M.M.G."/>
            <person name="Pinheiro D.G."/>
        </authorList>
    </citation>
    <scope>NUCLEOTIDE SEQUENCE</scope>
    <source>
        <strain evidence="1">USP_RPSP 00005682</strain>
        <tissue evidence="1">Whole individual</tissue>
    </source>
</reference>
<dbReference type="PANTHER" id="PTHR21325:SF31">
    <property type="entry name" value="GH22081P-RELATED"/>
    <property type="match status" value="1"/>
</dbReference>
<dbReference type="PANTHER" id="PTHR21325">
    <property type="entry name" value="PHOSPHOLIPASE B, PLB1"/>
    <property type="match status" value="1"/>
</dbReference>
<dbReference type="InterPro" id="IPR035547">
    <property type="entry name" value="Phospholipase_B"/>
</dbReference>
<organism evidence="1 2">
    <name type="scientific">Frieseomelitta varia</name>
    <dbReference type="NCBI Taxonomy" id="561572"/>
    <lineage>
        <taxon>Eukaryota</taxon>
        <taxon>Metazoa</taxon>
        <taxon>Ecdysozoa</taxon>
        <taxon>Arthropoda</taxon>
        <taxon>Hexapoda</taxon>
        <taxon>Insecta</taxon>
        <taxon>Pterygota</taxon>
        <taxon>Neoptera</taxon>
        <taxon>Endopterygota</taxon>
        <taxon>Hymenoptera</taxon>
        <taxon>Apocrita</taxon>
        <taxon>Aculeata</taxon>
        <taxon>Apoidea</taxon>
        <taxon>Anthophila</taxon>
        <taxon>Apidae</taxon>
        <taxon>Frieseomelitta</taxon>
    </lineage>
</organism>
<dbReference type="Gene3D" id="3.40.50.1110">
    <property type="entry name" value="SGNH hydrolase"/>
    <property type="match status" value="1"/>
</dbReference>
<dbReference type="GO" id="GO:0006644">
    <property type="term" value="P:phospholipid metabolic process"/>
    <property type="evidence" value="ECO:0007669"/>
    <property type="project" value="TreeGrafter"/>
</dbReference>
<accession>A0A833RR64</accession>
<dbReference type="Pfam" id="PF00657">
    <property type="entry name" value="Lipase_GDSL"/>
    <property type="match status" value="1"/>
</dbReference>
<gene>
    <name evidence="1" type="ORF">E2986_05437</name>
</gene>
<dbReference type="AlphaFoldDB" id="A0A833RR64"/>
<evidence type="ECO:0000313" key="1">
    <source>
        <dbReference type="EMBL" id="KAF3421071.1"/>
    </source>
</evidence>
<protein>
    <recommendedName>
        <fullName evidence="3">Phospholipase B1, membrane-associated</fullName>
    </recommendedName>
</protein>
<comment type="caution">
    <text evidence="1">The sequence shown here is derived from an EMBL/GenBank/DDBJ whole genome shotgun (WGS) entry which is preliminary data.</text>
</comment>
<evidence type="ECO:0000313" key="2">
    <source>
        <dbReference type="Proteomes" id="UP000655588"/>
    </source>
</evidence>
<sequence>MGDSIVVGLGLTSINFFDLMVENRGIVANIGGQETWRKYLTLPNILKEYNPKLIGYSYEDSISTEPGAGLNVAECGAMSKDMPYMAQHLVNKIKNDSRIDVNKHWKLITLMIGANDFCGNVCTASCPWSILEDHRKNLISALRILRDNLPRTIVFVLTPPNGKEIVASRRGTDTMWICYVYSMLFCPCMFGLKYADQRPIYYEIIERWQDMEEEITNYPEFNRNDFTAVFIPILKRSSIPLDENNLPDLSYLAYDYFHFNQKAHAILTTNEIARLVANTLWNNIFEPVGNKSETLSDCNKKLDMLLCPTPERPFLATRENSRSINET</sequence>
<dbReference type="InterPro" id="IPR038885">
    <property type="entry name" value="PLB1"/>
</dbReference>
<dbReference type="InterPro" id="IPR036514">
    <property type="entry name" value="SGNH_hydro_sf"/>
</dbReference>
<dbReference type="CDD" id="cd01824">
    <property type="entry name" value="Phospholipase_B_like"/>
    <property type="match status" value="1"/>
</dbReference>
<dbReference type="Proteomes" id="UP000655588">
    <property type="component" value="Unassembled WGS sequence"/>
</dbReference>